<dbReference type="InterPro" id="IPR003594">
    <property type="entry name" value="HATPase_dom"/>
</dbReference>
<dbReference type="InterPro" id="IPR005467">
    <property type="entry name" value="His_kinase_dom"/>
</dbReference>
<evidence type="ECO:0000313" key="7">
    <source>
        <dbReference type="Proteomes" id="UP000688137"/>
    </source>
</evidence>
<dbReference type="CDD" id="cd17546">
    <property type="entry name" value="REC_hyHK_CKI1_RcsC-like"/>
    <property type="match status" value="1"/>
</dbReference>
<feature type="modified residue" description="4-aspartylphosphate" evidence="2">
    <location>
        <position position="755"/>
    </location>
</feature>
<keyword evidence="7" id="KW-1185">Reference proteome</keyword>
<dbReference type="Proteomes" id="UP000688137">
    <property type="component" value="Unassembled WGS sequence"/>
</dbReference>
<dbReference type="InterPro" id="IPR001789">
    <property type="entry name" value="Sig_transdc_resp-reg_receiver"/>
</dbReference>
<dbReference type="Pfam" id="PF02518">
    <property type="entry name" value="HATPase_c"/>
    <property type="match status" value="1"/>
</dbReference>
<feature type="domain" description="Histidine kinase" evidence="4">
    <location>
        <begin position="417"/>
        <end position="646"/>
    </location>
</feature>
<evidence type="ECO:0000256" key="3">
    <source>
        <dbReference type="SAM" id="Phobius"/>
    </source>
</evidence>
<feature type="transmembrane region" description="Helical" evidence="3">
    <location>
        <begin position="53"/>
        <end position="75"/>
    </location>
</feature>
<dbReference type="Pfam" id="PF00512">
    <property type="entry name" value="HisKA"/>
    <property type="match status" value="1"/>
</dbReference>
<sequence length="829" mass="96929">MKAFKMCLKEFFLQNQIQELYKNENSLNSLTLQFIQSELEQCYQNRQMAKVIVQFRITIVLQILINLVYIINTCLIYQSLEIVKYRSLYIVWMLISLVLQKISNRYWNALINILILINSVLNVLLYAYFMKFVIKTQDKIEDVLSISLISGLQQGLFAIAFFLIQSNYLMQSLTITSYFLTLMGIFEQFQNNRLWSQYILLLFTCYLLRQNEKTSRLNYLLIHKTQTNLEACKKLFDETVPTSIIILEEISIQDCQQNDLLNSPSSQREQLHTQENKSMNVTYFNKSASIHFETDNEDIMTERLQQIDIINIDNSILDKEKTKFFEKILDLQSKIQTEIQLNTYHSFDYQLISLHHKMQCSRQTKQDKLQFYDALAQGCLWDGKQCIMLILNDATDRELRLQHLKELDNYKDNLLAAVTHDLKTPLHVQTLLTNVIKNTLENKEQIYKTEIQEIINHLEDMLANQQILSTMINDLIDYSQMKTQGLRLNLSYFSLSLCIQQIRQMFKTQIELKNLQFIITEPNDNLILFSDQTRLQQILFNLISNAIKFTFYGKITLNIQIIYAYDTKLIQFTVQDTGLGIPIQIQNQLFKAYSTFNLGNHNQKGVGLGLVISRNLVGLLGPKPQIELISKENQGSSFTFQIYVNMQEKKLEPQNSSYEQEFPENDPSPIKQMPSFSIVQQQQRQNQKAKTLIDLSKNSKQLLHILIVDDSAFNLHALKLILQKKLVKSFIDEALNGKEAVEKAKQQYFDLIFMDINMPIMNGIEAIQHIRKIDEKQQYKLKKPIICILSGGNDDFDQKLTKRVGADMHLEKPLQMNDLTFLLEKYQLL</sequence>
<organism evidence="6 7">
    <name type="scientific">Paramecium primaurelia</name>
    <dbReference type="NCBI Taxonomy" id="5886"/>
    <lineage>
        <taxon>Eukaryota</taxon>
        <taxon>Sar</taxon>
        <taxon>Alveolata</taxon>
        <taxon>Ciliophora</taxon>
        <taxon>Intramacronucleata</taxon>
        <taxon>Oligohymenophorea</taxon>
        <taxon>Peniculida</taxon>
        <taxon>Parameciidae</taxon>
        <taxon>Paramecium</taxon>
    </lineage>
</organism>
<evidence type="ECO:0000256" key="2">
    <source>
        <dbReference type="PROSITE-ProRule" id="PRU00169"/>
    </source>
</evidence>
<dbReference type="GO" id="GO:0000155">
    <property type="term" value="F:phosphorelay sensor kinase activity"/>
    <property type="evidence" value="ECO:0007669"/>
    <property type="project" value="InterPro"/>
</dbReference>
<gene>
    <name evidence="6" type="ORF">PPRIM_AZ9-3.1.T0460154</name>
</gene>
<reference evidence="6" key="1">
    <citation type="submission" date="2021-01" db="EMBL/GenBank/DDBJ databases">
        <authorList>
            <consortium name="Genoscope - CEA"/>
            <person name="William W."/>
        </authorList>
    </citation>
    <scope>NUCLEOTIDE SEQUENCE</scope>
</reference>
<dbReference type="PANTHER" id="PTHR43719:SF28">
    <property type="entry name" value="PEROXIDE STRESS-ACTIVATED HISTIDINE KINASE MAK1-RELATED"/>
    <property type="match status" value="1"/>
</dbReference>
<dbReference type="CDD" id="cd00082">
    <property type="entry name" value="HisKA"/>
    <property type="match status" value="1"/>
</dbReference>
<dbReference type="EMBL" id="CAJJDM010000046">
    <property type="protein sequence ID" value="CAD8070819.1"/>
    <property type="molecule type" value="Genomic_DNA"/>
</dbReference>
<feature type="transmembrane region" description="Helical" evidence="3">
    <location>
        <begin position="142"/>
        <end position="162"/>
    </location>
</feature>
<keyword evidence="1 2" id="KW-0597">Phosphoprotein</keyword>
<protein>
    <submittedName>
        <fullName evidence="6">Uncharacterized protein</fullName>
    </submittedName>
</protein>
<dbReference type="PROSITE" id="PS50109">
    <property type="entry name" value="HIS_KIN"/>
    <property type="match status" value="1"/>
</dbReference>
<feature type="transmembrane region" description="Helical" evidence="3">
    <location>
        <begin position="109"/>
        <end position="130"/>
    </location>
</feature>
<name>A0A8S1LUB6_PARPR</name>
<dbReference type="Pfam" id="PF00072">
    <property type="entry name" value="Response_reg"/>
    <property type="match status" value="1"/>
</dbReference>
<comment type="caution">
    <text evidence="6">The sequence shown here is derived from an EMBL/GenBank/DDBJ whole genome shotgun (WGS) entry which is preliminary data.</text>
</comment>
<evidence type="ECO:0000256" key="1">
    <source>
        <dbReference type="ARBA" id="ARBA00022553"/>
    </source>
</evidence>
<dbReference type="PANTHER" id="PTHR43719">
    <property type="entry name" value="TWO-COMPONENT HISTIDINE KINASE"/>
    <property type="match status" value="1"/>
</dbReference>
<accession>A0A8S1LUB6</accession>
<keyword evidence="3" id="KW-0812">Transmembrane</keyword>
<dbReference type="InterPro" id="IPR050956">
    <property type="entry name" value="2C_system_His_kinase"/>
</dbReference>
<feature type="domain" description="Response regulatory" evidence="5">
    <location>
        <begin position="704"/>
        <end position="827"/>
    </location>
</feature>
<keyword evidence="3" id="KW-1133">Transmembrane helix</keyword>
<evidence type="ECO:0000313" key="6">
    <source>
        <dbReference type="EMBL" id="CAD8070819.1"/>
    </source>
</evidence>
<dbReference type="SMART" id="SM00448">
    <property type="entry name" value="REC"/>
    <property type="match status" value="1"/>
</dbReference>
<evidence type="ECO:0000259" key="4">
    <source>
        <dbReference type="PROSITE" id="PS50109"/>
    </source>
</evidence>
<dbReference type="InterPro" id="IPR003661">
    <property type="entry name" value="HisK_dim/P_dom"/>
</dbReference>
<dbReference type="AlphaFoldDB" id="A0A8S1LUB6"/>
<proteinExistence type="predicted"/>
<dbReference type="SMART" id="SM00388">
    <property type="entry name" value="HisKA"/>
    <property type="match status" value="1"/>
</dbReference>
<dbReference type="PROSITE" id="PS50110">
    <property type="entry name" value="RESPONSE_REGULATORY"/>
    <property type="match status" value="1"/>
</dbReference>
<dbReference type="SMART" id="SM00387">
    <property type="entry name" value="HATPase_c"/>
    <property type="match status" value="1"/>
</dbReference>
<keyword evidence="3" id="KW-0472">Membrane</keyword>
<evidence type="ECO:0000259" key="5">
    <source>
        <dbReference type="PROSITE" id="PS50110"/>
    </source>
</evidence>
<dbReference type="OMA" id="DIVCVEQ"/>